<dbReference type="InterPro" id="IPR024370">
    <property type="entry name" value="PBP_domain"/>
</dbReference>
<accession>A0A6J4ISL2</accession>
<dbReference type="PANTHER" id="PTHR30570">
    <property type="entry name" value="PERIPLASMIC PHOSPHATE BINDING COMPONENT OF PHOSPHATE ABC TRANSPORTER"/>
    <property type="match status" value="1"/>
</dbReference>
<keyword evidence="3" id="KW-0732">Signal</keyword>
<feature type="domain" description="PBP" evidence="6">
    <location>
        <begin position="115"/>
        <end position="360"/>
    </location>
</feature>
<proteinExistence type="inferred from homology"/>
<dbReference type="AlphaFoldDB" id="A0A6J4ISL2"/>
<feature type="region of interest" description="Disordered" evidence="5">
    <location>
        <begin position="75"/>
        <end position="96"/>
    </location>
</feature>
<dbReference type="InterPro" id="IPR050811">
    <property type="entry name" value="Phosphate_ABC_transporter"/>
</dbReference>
<dbReference type="Pfam" id="PF12849">
    <property type="entry name" value="PBP_like_2"/>
    <property type="match status" value="1"/>
</dbReference>
<evidence type="ECO:0000259" key="6">
    <source>
        <dbReference type="Pfam" id="PF12849"/>
    </source>
</evidence>
<evidence type="ECO:0000256" key="2">
    <source>
        <dbReference type="ARBA" id="ARBA00022448"/>
    </source>
</evidence>
<keyword evidence="2 4" id="KW-0813">Transport</keyword>
<dbReference type="GO" id="GO:0042301">
    <property type="term" value="F:phosphate ion binding"/>
    <property type="evidence" value="ECO:0007669"/>
    <property type="project" value="UniProtKB-UniRule"/>
</dbReference>
<reference evidence="7" key="1">
    <citation type="submission" date="2020-02" db="EMBL/GenBank/DDBJ databases">
        <authorList>
            <person name="Meier V. D."/>
        </authorList>
    </citation>
    <scope>NUCLEOTIDE SEQUENCE</scope>
    <source>
        <strain evidence="7">AVDCRST_MAG26</strain>
    </source>
</reference>
<dbReference type="EMBL" id="CADCTK010000505">
    <property type="protein sequence ID" value="CAA9258241.1"/>
    <property type="molecule type" value="Genomic_DNA"/>
</dbReference>
<dbReference type="SUPFAM" id="SSF53850">
    <property type="entry name" value="Periplasmic binding protein-like II"/>
    <property type="match status" value="1"/>
</dbReference>
<evidence type="ECO:0000256" key="1">
    <source>
        <dbReference type="ARBA" id="ARBA00008725"/>
    </source>
</evidence>
<dbReference type="CDD" id="cd13654">
    <property type="entry name" value="PBP2_phosphate_like_2"/>
    <property type="match status" value="1"/>
</dbReference>
<evidence type="ECO:0000256" key="3">
    <source>
        <dbReference type="ARBA" id="ARBA00022729"/>
    </source>
</evidence>
<evidence type="ECO:0000256" key="4">
    <source>
        <dbReference type="RuleBase" id="RU367119"/>
    </source>
</evidence>
<protein>
    <recommendedName>
        <fullName evidence="4">Phosphate-binding protein</fullName>
    </recommendedName>
</protein>
<dbReference type="PROSITE" id="PS51257">
    <property type="entry name" value="PROKAR_LIPOPROTEIN"/>
    <property type="match status" value="1"/>
</dbReference>
<dbReference type="InterPro" id="IPR011862">
    <property type="entry name" value="Phos-bd"/>
</dbReference>
<feature type="region of interest" description="Disordered" evidence="5">
    <location>
        <begin position="35"/>
        <end position="63"/>
    </location>
</feature>
<gene>
    <name evidence="7" type="ORF">AVDCRST_MAG26-2211</name>
</gene>
<evidence type="ECO:0000313" key="7">
    <source>
        <dbReference type="EMBL" id="CAA9258241.1"/>
    </source>
</evidence>
<sequence>MLEEDIRMAKVLRTLIIGLMLAVMLAACGGSTTGSTTTTGAATGATAEQPQAPAAETTAPAATTEETAMAGETAMGDETATAGGTETETATAGAGAASGAAAEVTLPEVNPLEVSGDIITAGSSTVFPLSTRMAERFTDEGYAGNITIDSIGSGGGIERFCVAADIDIANSSRAIEEEEKTQCAGKGREVLEFRVGTDALAVVVSTENDFVDDLSKEQLADIYSGTAKTWQDVDPSFPAENIQLFSPGTDSGTFDYFVEEVLDEDKSKILGANPQLSENDNVLVQGVQGSPYAIGYFGYAYYNENKDTLKALMIDGVEPTEETAEDNSYPLSRPLFMYSAGSIMAEKPQVAAFINFYLSNVNDEIIDVGYFPASEESLNEAKQNWLDAQE</sequence>
<name>A0A6J4ISL2_9CHLR</name>
<comment type="similarity">
    <text evidence="1 4">Belongs to the PstS family.</text>
</comment>
<organism evidence="7">
    <name type="scientific">uncultured Chloroflexia bacterium</name>
    <dbReference type="NCBI Taxonomy" id="1672391"/>
    <lineage>
        <taxon>Bacteria</taxon>
        <taxon>Bacillati</taxon>
        <taxon>Chloroflexota</taxon>
        <taxon>Chloroflexia</taxon>
        <taxon>environmental samples</taxon>
    </lineage>
</organism>
<dbReference type="GO" id="GO:0006817">
    <property type="term" value="P:phosphate ion transport"/>
    <property type="evidence" value="ECO:0007669"/>
    <property type="project" value="UniProtKB-UniRule"/>
</dbReference>
<dbReference type="NCBIfam" id="TIGR02136">
    <property type="entry name" value="ptsS_2"/>
    <property type="match status" value="1"/>
</dbReference>
<evidence type="ECO:0000256" key="5">
    <source>
        <dbReference type="SAM" id="MobiDB-lite"/>
    </source>
</evidence>
<keyword evidence="4" id="KW-0592">Phosphate transport</keyword>
<dbReference type="Gene3D" id="3.40.190.10">
    <property type="entry name" value="Periplasmic binding protein-like II"/>
    <property type="match status" value="2"/>
</dbReference>
<dbReference type="PANTHER" id="PTHR30570:SF1">
    <property type="entry name" value="PHOSPHATE-BINDING PROTEIN PSTS"/>
    <property type="match status" value="1"/>
</dbReference>
<comment type="function">
    <text evidence="4">Involved in the system for phosphate transport across the cytoplasmic membrane.</text>
</comment>